<organism evidence="1 2">
    <name type="scientific">Alicyclobacillus ferrooxydans</name>
    <dbReference type="NCBI Taxonomy" id="471514"/>
    <lineage>
        <taxon>Bacteria</taxon>
        <taxon>Bacillati</taxon>
        <taxon>Bacillota</taxon>
        <taxon>Bacilli</taxon>
        <taxon>Bacillales</taxon>
        <taxon>Alicyclobacillaceae</taxon>
        <taxon>Alicyclobacillus</taxon>
    </lineage>
</organism>
<dbReference type="SUPFAM" id="SSF54637">
    <property type="entry name" value="Thioesterase/thiol ester dehydrase-isomerase"/>
    <property type="match status" value="1"/>
</dbReference>
<proteinExistence type="predicted"/>
<dbReference type="SUPFAM" id="SSF46785">
    <property type="entry name" value="Winged helix' DNA-binding domain"/>
    <property type="match status" value="1"/>
</dbReference>
<dbReference type="RefSeq" id="WP_054967710.1">
    <property type="nucleotide sequence ID" value="NZ_LJCO01000011.1"/>
</dbReference>
<dbReference type="InterPro" id="IPR036388">
    <property type="entry name" value="WH-like_DNA-bd_sf"/>
</dbReference>
<dbReference type="Proteomes" id="UP000050482">
    <property type="component" value="Unassembled WGS sequence"/>
</dbReference>
<evidence type="ECO:0000313" key="2">
    <source>
        <dbReference type="Proteomes" id="UP000050482"/>
    </source>
</evidence>
<evidence type="ECO:0000313" key="1">
    <source>
        <dbReference type="EMBL" id="KPV45364.1"/>
    </source>
</evidence>
<comment type="caution">
    <text evidence="1">The sequence shown here is derived from an EMBL/GenBank/DDBJ whole genome shotgun (WGS) entry which is preliminary data.</text>
</comment>
<dbReference type="AlphaFoldDB" id="A0A0P9CJ22"/>
<dbReference type="Gene3D" id="3.10.129.10">
    <property type="entry name" value="Hotdog Thioesterase"/>
    <property type="match status" value="1"/>
</dbReference>
<protein>
    <submittedName>
        <fullName evidence="1">DeoR faimly transcriptional regulator</fullName>
    </submittedName>
</protein>
<dbReference type="Gene3D" id="1.10.10.10">
    <property type="entry name" value="Winged helix-like DNA-binding domain superfamily/Winged helix DNA-binding domain"/>
    <property type="match status" value="1"/>
</dbReference>
<dbReference type="NCBIfam" id="NF003359">
    <property type="entry name" value="PRK04424.1"/>
    <property type="match status" value="1"/>
</dbReference>
<gene>
    <name evidence="1" type="ORF">AN477_03190</name>
</gene>
<dbReference type="STRING" id="471514.AN477_03190"/>
<dbReference type="InterPro" id="IPR036390">
    <property type="entry name" value="WH_DNA-bd_sf"/>
</dbReference>
<reference evidence="1 2" key="1">
    <citation type="submission" date="2015-09" db="EMBL/GenBank/DDBJ databases">
        <title>Draft genome sequence of Alicyclobacillus ferrooxydans DSM 22381.</title>
        <authorList>
            <person name="Hemp J."/>
        </authorList>
    </citation>
    <scope>NUCLEOTIDE SEQUENCE [LARGE SCALE GENOMIC DNA]</scope>
    <source>
        <strain evidence="1 2">TC-34</strain>
    </source>
</reference>
<sequence>MKKSDRRLALVRYVQENPFATDEQLAERFGVSIPTIRLDRAVLQIPEARERIRRVATGQHDSVRAMAQEEVLGEISELQLNRYAVSTLAIQPAHVFTRTRIVRGHILFGQLNSLAVAVTDADVVLTAKTELRFHHSVALGDTVLGRVDVVARRFGATKCRAVSMCNGEVVVDGTIWVVQPKEISPPGVTL</sequence>
<dbReference type="InterPro" id="IPR029069">
    <property type="entry name" value="HotDog_dom_sf"/>
</dbReference>
<dbReference type="PATRIC" id="fig|471514.4.peg.2977"/>
<dbReference type="OrthoDB" id="1706183at2"/>
<keyword evidence="2" id="KW-1185">Reference proteome</keyword>
<accession>A0A0P9CJ22</accession>
<name>A0A0P9CJ22_9BACL</name>
<dbReference type="EMBL" id="LJCO01000011">
    <property type="protein sequence ID" value="KPV45364.1"/>
    <property type="molecule type" value="Genomic_DNA"/>
</dbReference>